<gene>
    <name evidence="2" type="ORF">CTI12_AA588870</name>
</gene>
<evidence type="ECO:0000313" key="2">
    <source>
        <dbReference type="EMBL" id="PWA37585.1"/>
    </source>
</evidence>
<dbReference type="AlphaFoldDB" id="A0A2U1KLF0"/>
<keyword evidence="3" id="KW-1185">Reference proteome</keyword>
<feature type="compositionally biased region" description="Basic and acidic residues" evidence="1">
    <location>
        <begin position="1"/>
        <end position="10"/>
    </location>
</feature>
<feature type="region of interest" description="Disordered" evidence="1">
    <location>
        <begin position="1"/>
        <end position="33"/>
    </location>
</feature>
<reference evidence="2 3" key="1">
    <citation type="journal article" date="2018" name="Mol. Plant">
        <title>The genome of Artemisia annua provides insight into the evolution of Asteraceae family and artemisinin biosynthesis.</title>
        <authorList>
            <person name="Shen Q."/>
            <person name="Zhang L."/>
            <person name="Liao Z."/>
            <person name="Wang S."/>
            <person name="Yan T."/>
            <person name="Shi P."/>
            <person name="Liu M."/>
            <person name="Fu X."/>
            <person name="Pan Q."/>
            <person name="Wang Y."/>
            <person name="Lv Z."/>
            <person name="Lu X."/>
            <person name="Zhang F."/>
            <person name="Jiang W."/>
            <person name="Ma Y."/>
            <person name="Chen M."/>
            <person name="Hao X."/>
            <person name="Li L."/>
            <person name="Tang Y."/>
            <person name="Lv G."/>
            <person name="Zhou Y."/>
            <person name="Sun X."/>
            <person name="Brodelius P.E."/>
            <person name="Rose J.K.C."/>
            <person name="Tang K."/>
        </authorList>
    </citation>
    <scope>NUCLEOTIDE SEQUENCE [LARGE SCALE GENOMIC DNA]</scope>
    <source>
        <strain evidence="3">cv. Huhao1</strain>
        <tissue evidence="2">Leaf</tissue>
    </source>
</reference>
<organism evidence="2 3">
    <name type="scientific">Artemisia annua</name>
    <name type="common">Sweet wormwood</name>
    <dbReference type="NCBI Taxonomy" id="35608"/>
    <lineage>
        <taxon>Eukaryota</taxon>
        <taxon>Viridiplantae</taxon>
        <taxon>Streptophyta</taxon>
        <taxon>Embryophyta</taxon>
        <taxon>Tracheophyta</taxon>
        <taxon>Spermatophyta</taxon>
        <taxon>Magnoliopsida</taxon>
        <taxon>eudicotyledons</taxon>
        <taxon>Gunneridae</taxon>
        <taxon>Pentapetalae</taxon>
        <taxon>asterids</taxon>
        <taxon>campanulids</taxon>
        <taxon>Asterales</taxon>
        <taxon>Asteraceae</taxon>
        <taxon>Asteroideae</taxon>
        <taxon>Anthemideae</taxon>
        <taxon>Artemisiinae</taxon>
        <taxon>Artemisia</taxon>
    </lineage>
</organism>
<feature type="compositionally biased region" description="Low complexity" evidence="1">
    <location>
        <begin position="21"/>
        <end position="33"/>
    </location>
</feature>
<sequence>MRVKKLRNDELVSQDTANGYSLSQDTASSSPLSSAITSTKIEGFLTALRGLSPKVMVVVEQDSDQNGNRYRSEECMVLGLQN</sequence>
<dbReference type="STRING" id="35608.A0A2U1KLF0"/>
<accession>A0A2U1KLF0</accession>
<evidence type="ECO:0000256" key="1">
    <source>
        <dbReference type="SAM" id="MobiDB-lite"/>
    </source>
</evidence>
<evidence type="ECO:0000313" key="3">
    <source>
        <dbReference type="Proteomes" id="UP000245207"/>
    </source>
</evidence>
<feature type="compositionally biased region" description="Polar residues" evidence="1">
    <location>
        <begin position="11"/>
        <end position="20"/>
    </location>
</feature>
<proteinExistence type="predicted"/>
<protein>
    <submittedName>
        <fullName evidence="2">GRAS protein</fullName>
    </submittedName>
</protein>
<dbReference type="EMBL" id="PKPP01016568">
    <property type="protein sequence ID" value="PWA37585.1"/>
    <property type="molecule type" value="Genomic_DNA"/>
</dbReference>
<name>A0A2U1KLF0_ARTAN</name>
<dbReference type="Proteomes" id="UP000245207">
    <property type="component" value="Unassembled WGS sequence"/>
</dbReference>
<comment type="caution">
    <text evidence="2">The sequence shown here is derived from an EMBL/GenBank/DDBJ whole genome shotgun (WGS) entry which is preliminary data.</text>
</comment>